<comment type="caution">
    <text evidence="3">The sequence shown here is derived from an EMBL/GenBank/DDBJ whole genome shotgun (WGS) entry which is preliminary data.</text>
</comment>
<reference evidence="3" key="2">
    <citation type="journal article" date="2021" name="PeerJ">
        <title>Extensive microbial diversity within the chicken gut microbiome revealed by metagenomics and culture.</title>
        <authorList>
            <person name="Gilroy R."/>
            <person name="Ravi A."/>
            <person name="Getino M."/>
            <person name="Pursley I."/>
            <person name="Horton D.L."/>
            <person name="Alikhan N.F."/>
            <person name="Baker D."/>
            <person name="Gharbi K."/>
            <person name="Hall N."/>
            <person name="Watson M."/>
            <person name="Adriaenssens E.M."/>
            <person name="Foster-Nyarko E."/>
            <person name="Jarju S."/>
            <person name="Secka A."/>
            <person name="Antonio M."/>
            <person name="Oren A."/>
            <person name="Chaudhuri R.R."/>
            <person name="La Ragione R."/>
            <person name="Hildebrand F."/>
            <person name="Pallen M.J."/>
        </authorList>
    </citation>
    <scope>NUCLEOTIDE SEQUENCE</scope>
    <source>
        <strain evidence="3">CHK136-897</strain>
    </source>
</reference>
<dbReference type="EMBL" id="DVNO01000006">
    <property type="protein sequence ID" value="HIU65166.1"/>
    <property type="molecule type" value="Genomic_DNA"/>
</dbReference>
<keyword evidence="2" id="KW-0812">Transmembrane</keyword>
<accession>A0A9D1SM05</accession>
<feature type="region of interest" description="Disordered" evidence="1">
    <location>
        <begin position="64"/>
        <end position="89"/>
    </location>
</feature>
<keyword evidence="2" id="KW-0472">Membrane</keyword>
<proteinExistence type="predicted"/>
<gene>
    <name evidence="3" type="ORF">IAC63_00805</name>
</gene>
<dbReference type="Proteomes" id="UP000824142">
    <property type="component" value="Unassembled WGS sequence"/>
</dbReference>
<feature type="compositionally biased region" description="Basic residues" evidence="1">
    <location>
        <begin position="77"/>
        <end position="89"/>
    </location>
</feature>
<evidence type="ECO:0000256" key="2">
    <source>
        <dbReference type="SAM" id="Phobius"/>
    </source>
</evidence>
<evidence type="ECO:0000313" key="3">
    <source>
        <dbReference type="EMBL" id="HIU65166.1"/>
    </source>
</evidence>
<dbReference type="AlphaFoldDB" id="A0A9D1SM05"/>
<sequence length="89" mass="9898">MNTFDKILGVFGKNLGYTIILILAIIFFAFFSDGLIYGLITAFSAVVAYTCIVMLYKEFKKEFSGKKNVATSEKKAPVKKATKKKASKK</sequence>
<protein>
    <submittedName>
        <fullName evidence="3">Uncharacterized protein</fullName>
    </submittedName>
</protein>
<name>A0A9D1SM05_9PROT</name>
<evidence type="ECO:0000256" key="1">
    <source>
        <dbReference type="SAM" id="MobiDB-lite"/>
    </source>
</evidence>
<organism evidence="3 4">
    <name type="scientific">Candidatus Enterousia avicola</name>
    <dbReference type="NCBI Taxonomy" id="2840787"/>
    <lineage>
        <taxon>Bacteria</taxon>
        <taxon>Pseudomonadati</taxon>
        <taxon>Pseudomonadota</taxon>
        <taxon>Alphaproteobacteria</taxon>
        <taxon>Candidatus Enterousia</taxon>
    </lineage>
</organism>
<feature type="transmembrane region" description="Helical" evidence="2">
    <location>
        <begin position="7"/>
        <end position="30"/>
    </location>
</feature>
<feature type="transmembrane region" description="Helical" evidence="2">
    <location>
        <begin position="36"/>
        <end position="56"/>
    </location>
</feature>
<keyword evidence="2" id="KW-1133">Transmembrane helix</keyword>
<reference evidence="3" key="1">
    <citation type="submission" date="2020-10" db="EMBL/GenBank/DDBJ databases">
        <authorList>
            <person name="Gilroy R."/>
        </authorList>
    </citation>
    <scope>NUCLEOTIDE SEQUENCE</scope>
    <source>
        <strain evidence="3">CHK136-897</strain>
    </source>
</reference>
<evidence type="ECO:0000313" key="4">
    <source>
        <dbReference type="Proteomes" id="UP000824142"/>
    </source>
</evidence>